<dbReference type="InterPro" id="IPR036388">
    <property type="entry name" value="WH-like_DNA-bd_sf"/>
</dbReference>
<sequence length="148" mass="16659">MNMREDLPLSVTIEVRDHCLCLHMQRAARALARRFDEALRPHGITSGQFSLLMSLNRPSPPRISDIAPLLGMDRTTLTANLKPLERRGLVEAVRDPEDKRSRRLRLTAAGQDTLAAALPVWRKTHEAIDRLLPDTDPAQLRADLRALS</sequence>
<dbReference type="InterPro" id="IPR000835">
    <property type="entry name" value="HTH_MarR-typ"/>
</dbReference>
<name>A0A6L9MJ94_9HYPH</name>
<gene>
    <name evidence="2" type="ORF">GTW51_14365</name>
</gene>
<comment type="caution">
    <text evidence="2">The sequence shown here is derived from an EMBL/GenBank/DDBJ whole genome shotgun (WGS) entry which is preliminary data.</text>
</comment>
<dbReference type="SUPFAM" id="SSF46785">
    <property type="entry name" value="Winged helix' DNA-binding domain"/>
    <property type="match status" value="1"/>
</dbReference>
<dbReference type="EMBL" id="JAAAMJ010000011">
    <property type="protein sequence ID" value="NDV87887.1"/>
    <property type="molecule type" value="Genomic_DNA"/>
</dbReference>
<dbReference type="InterPro" id="IPR039422">
    <property type="entry name" value="MarR/SlyA-like"/>
</dbReference>
<dbReference type="Gene3D" id="1.10.10.10">
    <property type="entry name" value="Winged helix-like DNA-binding domain superfamily/Winged helix DNA-binding domain"/>
    <property type="match status" value="1"/>
</dbReference>
<evidence type="ECO:0000313" key="3">
    <source>
        <dbReference type="Proteomes" id="UP000476332"/>
    </source>
</evidence>
<dbReference type="InterPro" id="IPR036390">
    <property type="entry name" value="WH_DNA-bd_sf"/>
</dbReference>
<accession>A0A6L9MJ94</accession>
<protein>
    <submittedName>
        <fullName evidence="2">MarR family transcriptional regulator</fullName>
    </submittedName>
</protein>
<dbReference type="PROSITE" id="PS50995">
    <property type="entry name" value="HTH_MARR_2"/>
    <property type="match status" value="1"/>
</dbReference>
<dbReference type="GO" id="GO:0003700">
    <property type="term" value="F:DNA-binding transcription factor activity"/>
    <property type="evidence" value="ECO:0007669"/>
    <property type="project" value="InterPro"/>
</dbReference>
<organism evidence="2 3">
    <name type="scientific">Aurantimonas aggregata</name>
    <dbReference type="NCBI Taxonomy" id="2047720"/>
    <lineage>
        <taxon>Bacteria</taxon>
        <taxon>Pseudomonadati</taxon>
        <taxon>Pseudomonadota</taxon>
        <taxon>Alphaproteobacteria</taxon>
        <taxon>Hyphomicrobiales</taxon>
        <taxon>Aurantimonadaceae</taxon>
        <taxon>Aurantimonas</taxon>
    </lineage>
</organism>
<keyword evidence="3" id="KW-1185">Reference proteome</keyword>
<feature type="domain" description="HTH marR-type" evidence="1">
    <location>
        <begin position="17"/>
        <end position="148"/>
    </location>
</feature>
<evidence type="ECO:0000259" key="1">
    <source>
        <dbReference type="PROSITE" id="PS50995"/>
    </source>
</evidence>
<dbReference type="PANTHER" id="PTHR33164">
    <property type="entry name" value="TRANSCRIPTIONAL REGULATOR, MARR FAMILY"/>
    <property type="match status" value="1"/>
</dbReference>
<evidence type="ECO:0000313" key="2">
    <source>
        <dbReference type="EMBL" id="NDV87887.1"/>
    </source>
</evidence>
<dbReference type="Pfam" id="PF01047">
    <property type="entry name" value="MarR"/>
    <property type="match status" value="1"/>
</dbReference>
<dbReference type="AlphaFoldDB" id="A0A6L9MJ94"/>
<dbReference type="GO" id="GO:0006950">
    <property type="term" value="P:response to stress"/>
    <property type="evidence" value="ECO:0007669"/>
    <property type="project" value="TreeGrafter"/>
</dbReference>
<dbReference type="Proteomes" id="UP000476332">
    <property type="component" value="Unassembled WGS sequence"/>
</dbReference>
<dbReference type="PRINTS" id="PR00598">
    <property type="entry name" value="HTHMARR"/>
</dbReference>
<dbReference type="PANTHER" id="PTHR33164:SF105">
    <property type="entry name" value="TRANSCRIPTIONAL REPRESSOR PROTEIN-RELATED"/>
    <property type="match status" value="1"/>
</dbReference>
<proteinExistence type="predicted"/>
<reference evidence="2 3" key="1">
    <citation type="submission" date="2020-01" db="EMBL/GenBank/DDBJ databases">
        <title>Genomes of bacteria type strains.</title>
        <authorList>
            <person name="Chen J."/>
            <person name="Zhu S."/>
            <person name="Chen J."/>
        </authorList>
    </citation>
    <scope>NUCLEOTIDE SEQUENCE [LARGE SCALE GENOMIC DNA]</scope>
    <source>
        <strain evidence="2 3">KCTC 52919</strain>
    </source>
</reference>
<dbReference type="SMART" id="SM00347">
    <property type="entry name" value="HTH_MARR"/>
    <property type="match status" value="1"/>
</dbReference>
<dbReference type="RefSeq" id="WP_163044718.1">
    <property type="nucleotide sequence ID" value="NZ_JAAAMJ010000011.1"/>
</dbReference>